<feature type="domain" description="CBM6" evidence="5">
    <location>
        <begin position="156"/>
        <end position="285"/>
    </location>
</feature>
<dbReference type="GO" id="GO:0030246">
    <property type="term" value="F:carbohydrate binding"/>
    <property type="evidence" value="ECO:0007669"/>
    <property type="project" value="InterPro"/>
</dbReference>
<dbReference type="InterPro" id="IPR017853">
    <property type="entry name" value="GH"/>
</dbReference>
<evidence type="ECO:0000313" key="6">
    <source>
        <dbReference type="EMBL" id="SFF40673.1"/>
    </source>
</evidence>
<evidence type="ECO:0000256" key="3">
    <source>
        <dbReference type="RuleBase" id="RU361185"/>
    </source>
</evidence>
<dbReference type="PANTHER" id="PTHR43863">
    <property type="entry name" value="HYDROLASE, PUTATIVE (AFU_ORTHOLOGUE AFUA_1G03140)-RELATED"/>
    <property type="match status" value="1"/>
</dbReference>
<feature type="signal peptide" evidence="4">
    <location>
        <begin position="1"/>
        <end position="35"/>
    </location>
</feature>
<dbReference type="Gene3D" id="2.60.120.260">
    <property type="entry name" value="Galactose-binding domain-like"/>
    <property type="match status" value="2"/>
</dbReference>
<proteinExistence type="inferred from homology"/>
<dbReference type="Pfam" id="PF17137">
    <property type="entry name" value="DUF5110"/>
    <property type="match status" value="1"/>
</dbReference>
<dbReference type="Gene3D" id="2.60.40.1180">
    <property type="entry name" value="Golgi alpha-mannosidase II"/>
    <property type="match status" value="2"/>
</dbReference>
<dbReference type="InterPro" id="IPR033403">
    <property type="entry name" value="DUF5110"/>
</dbReference>
<dbReference type="Gene3D" id="3.20.20.80">
    <property type="entry name" value="Glycosidases"/>
    <property type="match status" value="1"/>
</dbReference>
<dbReference type="GO" id="GO:0005975">
    <property type="term" value="P:carbohydrate metabolic process"/>
    <property type="evidence" value="ECO:0007669"/>
    <property type="project" value="InterPro"/>
</dbReference>
<dbReference type="PROSITE" id="PS51175">
    <property type="entry name" value="CBM6"/>
    <property type="match status" value="2"/>
</dbReference>
<dbReference type="InterPro" id="IPR006584">
    <property type="entry name" value="Cellulose-bd_IV"/>
</dbReference>
<dbReference type="InterPro" id="IPR051816">
    <property type="entry name" value="Glycosyl_Hydrolase_31"/>
</dbReference>
<keyword evidence="2 4" id="KW-0732">Signal</keyword>
<dbReference type="PROSITE" id="PS51257">
    <property type="entry name" value="PROKAR_LIPOPROTEIN"/>
    <property type="match status" value="1"/>
</dbReference>
<comment type="similarity">
    <text evidence="1 3">Belongs to the glycosyl hydrolase 31 family.</text>
</comment>
<keyword evidence="3" id="KW-0378">Hydrolase</keyword>
<dbReference type="InterPro" id="IPR013780">
    <property type="entry name" value="Glyco_hydro_b"/>
</dbReference>
<evidence type="ECO:0000259" key="5">
    <source>
        <dbReference type="PROSITE" id="PS51175"/>
    </source>
</evidence>
<organism evidence="6 7">
    <name type="scientific">Actinacidiphila alni</name>
    <dbReference type="NCBI Taxonomy" id="380248"/>
    <lineage>
        <taxon>Bacteria</taxon>
        <taxon>Bacillati</taxon>
        <taxon>Actinomycetota</taxon>
        <taxon>Actinomycetes</taxon>
        <taxon>Kitasatosporales</taxon>
        <taxon>Streptomycetaceae</taxon>
        <taxon>Actinacidiphila</taxon>
    </lineage>
</organism>
<dbReference type="InterPro" id="IPR048395">
    <property type="entry name" value="Glyco_hydro_31_C"/>
</dbReference>
<dbReference type="InterPro" id="IPR005084">
    <property type="entry name" value="CBM6"/>
</dbReference>
<reference evidence="6 7" key="1">
    <citation type="submission" date="2016-10" db="EMBL/GenBank/DDBJ databases">
        <authorList>
            <person name="de Groot N.N."/>
        </authorList>
    </citation>
    <scope>NUCLEOTIDE SEQUENCE [LARGE SCALE GENOMIC DNA]</scope>
    <source>
        <strain evidence="6 7">CGMCC 4.3510</strain>
    </source>
</reference>
<dbReference type="Pfam" id="PF03422">
    <property type="entry name" value="CBM_6"/>
    <property type="match status" value="2"/>
</dbReference>
<dbReference type="Proteomes" id="UP000199323">
    <property type="component" value="Unassembled WGS sequence"/>
</dbReference>
<gene>
    <name evidence="6" type="ORF">SAMN05216251_113128</name>
</gene>
<dbReference type="PANTHER" id="PTHR43863:SF2">
    <property type="entry name" value="MALTASE-GLUCOAMYLASE"/>
    <property type="match status" value="1"/>
</dbReference>
<dbReference type="InterPro" id="IPR000322">
    <property type="entry name" value="Glyco_hydro_31_TIM"/>
</dbReference>
<dbReference type="SUPFAM" id="SSF51011">
    <property type="entry name" value="Glycosyl hydrolase domain"/>
    <property type="match status" value="1"/>
</dbReference>
<dbReference type="STRING" id="380248.SAMN05216251_113128"/>
<accession>A0A1I2IG89</accession>
<dbReference type="Pfam" id="PF01055">
    <property type="entry name" value="Glyco_hydro_31_2nd"/>
    <property type="match status" value="1"/>
</dbReference>
<dbReference type="SUPFAM" id="SSF49785">
    <property type="entry name" value="Galactose-binding domain-like"/>
    <property type="match status" value="2"/>
</dbReference>
<feature type="domain" description="CBM6" evidence="5">
    <location>
        <begin position="304"/>
        <end position="429"/>
    </location>
</feature>
<dbReference type="InterPro" id="IPR008979">
    <property type="entry name" value="Galactose-bd-like_sf"/>
</dbReference>
<protein>
    <submittedName>
        <fullName evidence="6">Carbohydrate binding module (Family 6)</fullName>
    </submittedName>
</protein>
<dbReference type="CDD" id="cd04083">
    <property type="entry name" value="CBM35_Lmo2446-like"/>
    <property type="match status" value="2"/>
</dbReference>
<keyword evidence="7" id="KW-1185">Reference proteome</keyword>
<evidence type="ECO:0000313" key="7">
    <source>
        <dbReference type="Proteomes" id="UP000199323"/>
    </source>
</evidence>
<dbReference type="GO" id="GO:0004553">
    <property type="term" value="F:hydrolase activity, hydrolyzing O-glycosyl compounds"/>
    <property type="evidence" value="ECO:0007669"/>
    <property type="project" value="InterPro"/>
</dbReference>
<evidence type="ECO:0000256" key="2">
    <source>
        <dbReference type="ARBA" id="ARBA00022729"/>
    </source>
</evidence>
<evidence type="ECO:0000256" key="4">
    <source>
        <dbReference type="SAM" id="SignalP"/>
    </source>
</evidence>
<sequence length="1083" mass="114127">MARRTRSRLGRAAAVTTATVSAFATMLVGCSGASAVPPVSSVATVAAARPAPVVVSGDARFEVLSPTLIRTEYAGDAAFLDAATFNAVGRDGFTRASFKQRTSGGWLTLTTSALTLRYKVGSGPFTDRNLTVRVGSGARQVTGAPWKAGSICTVDTLCEAETVKLTGVSAATDHAGYTGGGFAAGFEKTGNALTFSVTVPRTGTYRFATRYANGVGGDGLSVARTLTLAADGGTAGQVTLPPTADWNTWAQAGTALDLTAGTHTLTLTRTAADSGEVNIDSLAVLSSGAPFPSAAPASACAYGAPCEAEAGRLAGGAVLQEDHNDFAGKGFVAGLQQGASDTVHLTHIPAAGSYALQLRYANAQSAPATVAVTVGSGTAATRTLPVTSSWDSWRTVAVPVALAAGSNDVTIGCPGADSCKLNLDTVAVTRAGAPLLTPHAPLGGYRRALDRINGSPRSTPGLLYQDGWSLLDDTASAVFDDTAEKVTPRPGHGGAPYQDGYVFGYGHDYERALSDLATLTGPSKLLPRWAYGVWYSEYYDRSAADYENTILPKFRADGVPLDVLVTDTDFKSPDRWDGWEIDPTRFPDPKGFFDWSASQGLHNTLNIHPSVLSSDPQFARAQATADNKLTKNNDGCHSDLGHGADCYTFDWGDPDQLKAYLDLHQTMEQQGADFWWLDWCCDQSVSTQAGVTPDSWINEQYAADTDKTVGRGFAFSRTYGSLQSTGYSGRSGLPTGPWADKRTSVHFTGDTISTWQMLQAEVGYTPGESVATGLSAVSHDIGGFNNDGTQAAGAEPGSTKLPDDLYARWVQLGTFQPIDRLHSNHSDRLPWQYGEAAKSSAEKFLDLREALLPYTYTLAEQAERTGVPVTHPAYLDYPEEQDAYATAGGEYLYGSDVLVAPVTTPGATATTSVWFPPGRWTDWFTGATYAGGTTQKVTTGLDRMPVFVKAGGIVPTRTGHVANDVQNPLTKATLDVATGASGSFSLYEDDGTTADSARSATTAIRYRQQDRTLTVAPVSGSFAGQVERRQWTVVFSDTAAPKSVTVNGAPAAAGSWSYDAGGRRLTVTVPPTSVHRQVTVGFR</sequence>
<dbReference type="Pfam" id="PF21365">
    <property type="entry name" value="Glyco_hydro_31_3rd"/>
    <property type="match status" value="1"/>
</dbReference>
<name>A0A1I2IG89_9ACTN</name>
<keyword evidence="3" id="KW-0326">Glycosidase</keyword>
<dbReference type="SMART" id="SM00606">
    <property type="entry name" value="CBD_IV"/>
    <property type="match status" value="2"/>
</dbReference>
<feature type="chain" id="PRO_5011681375" evidence="4">
    <location>
        <begin position="36"/>
        <end position="1083"/>
    </location>
</feature>
<dbReference type="EMBL" id="FONG01000013">
    <property type="protein sequence ID" value="SFF40673.1"/>
    <property type="molecule type" value="Genomic_DNA"/>
</dbReference>
<dbReference type="SUPFAM" id="SSF51445">
    <property type="entry name" value="(Trans)glycosidases"/>
    <property type="match status" value="1"/>
</dbReference>
<dbReference type="AlphaFoldDB" id="A0A1I2IG89"/>
<evidence type="ECO:0000256" key="1">
    <source>
        <dbReference type="ARBA" id="ARBA00007806"/>
    </source>
</evidence>